<dbReference type="AlphaFoldDB" id="A0A9D2M6P7"/>
<dbReference type="GO" id="GO:0008237">
    <property type="term" value="F:metallopeptidase activity"/>
    <property type="evidence" value="ECO:0007669"/>
    <property type="project" value="UniProtKB-KW"/>
</dbReference>
<feature type="transmembrane region" description="Helical" evidence="1">
    <location>
        <begin position="210"/>
        <end position="229"/>
    </location>
</feature>
<keyword evidence="2" id="KW-0482">Metalloprotease</keyword>
<comment type="caution">
    <text evidence="2">The sequence shown here is derived from an EMBL/GenBank/DDBJ whole genome shotgun (WGS) entry which is preliminary data.</text>
</comment>
<name>A0A9D2M6P7_9FIRM</name>
<keyword evidence="1" id="KW-1133">Transmembrane helix</keyword>
<feature type="transmembrane region" description="Helical" evidence="1">
    <location>
        <begin position="77"/>
        <end position="99"/>
    </location>
</feature>
<evidence type="ECO:0000256" key="1">
    <source>
        <dbReference type="SAM" id="Phobius"/>
    </source>
</evidence>
<protein>
    <submittedName>
        <fullName evidence="2">YhfC family intramembrane metalloprotease</fullName>
    </submittedName>
</protein>
<reference evidence="2" key="1">
    <citation type="journal article" date="2021" name="PeerJ">
        <title>Extensive microbial diversity within the chicken gut microbiome revealed by metagenomics and culture.</title>
        <authorList>
            <person name="Gilroy R."/>
            <person name="Ravi A."/>
            <person name="Getino M."/>
            <person name="Pursley I."/>
            <person name="Horton D.L."/>
            <person name="Alikhan N.F."/>
            <person name="Baker D."/>
            <person name="Gharbi K."/>
            <person name="Hall N."/>
            <person name="Watson M."/>
            <person name="Adriaenssens E.M."/>
            <person name="Foster-Nyarko E."/>
            <person name="Jarju S."/>
            <person name="Secka A."/>
            <person name="Antonio M."/>
            <person name="Oren A."/>
            <person name="Chaudhuri R.R."/>
            <person name="La Ragione R."/>
            <person name="Hildebrand F."/>
            <person name="Pallen M.J."/>
        </authorList>
    </citation>
    <scope>NUCLEOTIDE SEQUENCE</scope>
    <source>
        <strain evidence="2">ChiBcec8-13705</strain>
    </source>
</reference>
<gene>
    <name evidence="2" type="ORF">H9945_07015</name>
</gene>
<organism evidence="2 3">
    <name type="scientific">Candidatus Gemmiger avicola</name>
    <dbReference type="NCBI Taxonomy" id="2838605"/>
    <lineage>
        <taxon>Bacteria</taxon>
        <taxon>Bacillati</taxon>
        <taxon>Bacillota</taxon>
        <taxon>Clostridia</taxon>
        <taxon>Eubacteriales</taxon>
        <taxon>Gemmiger</taxon>
    </lineage>
</organism>
<sequence>MTTTVFSAASYLCALFSMLVVLGVPCVLGTLVCRRHKGAGHAIVIGIFCFIIGAYLLEQIFHSLVFGLFGEALRANPLLYAVYGGLAAGVFEETARLLGLRSLCKKDAAPAIGFAYGIGHGGFEAILITGMGLVNNLIVMTMVNAGRADSLLAGYEGDTLAQAQQQLAEMAALPATDWLAAGFERCAAIVLHLSLSMLIWMVVTRRLPRWGYPLSIALHAVANLPAGFYQTGALPLWPTEALIVLLSAGAAVLVWQLYRRSPAPRGA</sequence>
<evidence type="ECO:0000313" key="2">
    <source>
        <dbReference type="EMBL" id="HJB42232.1"/>
    </source>
</evidence>
<evidence type="ECO:0000313" key="3">
    <source>
        <dbReference type="Proteomes" id="UP000886803"/>
    </source>
</evidence>
<feature type="transmembrane region" description="Helical" evidence="1">
    <location>
        <begin position="241"/>
        <end position="258"/>
    </location>
</feature>
<feature type="transmembrane region" description="Helical" evidence="1">
    <location>
        <begin position="178"/>
        <end position="203"/>
    </location>
</feature>
<feature type="transmembrane region" description="Helical" evidence="1">
    <location>
        <begin position="111"/>
        <end position="134"/>
    </location>
</feature>
<dbReference type="PIRSF" id="PIRSF033101">
    <property type="entry name" value="UCP033101"/>
    <property type="match status" value="1"/>
</dbReference>
<dbReference type="InterPro" id="IPR011397">
    <property type="entry name" value="YhfC"/>
</dbReference>
<feature type="transmembrane region" description="Helical" evidence="1">
    <location>
        <begin position="39"/>
        <end position="57"/>
    </location>
</feature>
<dbReference type="EMBL" id="DWYG01000118">
    <property type="protein sequence ID" value="HJB42232.1"/>
    <property type="molecule type" value="Genomic_DNA"/>
</dbReference>
<dbReference type="Pfam" id="PF10086">
    <property type="entry name" value="YhfC"/>
    <property type="match status" value="1"/>
</dbReference>
<proteinExistence type="predicted"/>
<dbReference type="Proteomes" id="UP000886803">
    <property type="component" value="Unassembled WGS sequence"/>
</dbReference>
<feature type="transmembrane region" description="Helical" evidence="1">
    <location>
        <begin position="6"/>
        <end position="32"/>
    </location>
</feature>
<accession>A0A9D2M6P7</accession>
<keyword evidence="2" id="KW-0378">Hydrolase</keyword>
<keyword evidence="1" id="KW-0812">Transmembrane</keyword>
<keyword evidence="1" id="KW-0472">Membrane</keyword>
<keyword evidence="2" id="KW-0645">Protease</keyword>
<reference evidence="2" key="2">
    <citation type="submission" date="2021-04" db="EMBL/GenBank/DDBJ databases">
        <authorList>
            <person name="Gilroy R."/>
        </authorList>
    </citation>
    <scope>NUCLEOTIDE SEQUENCE</scope>
    <source>
        <strain evidence="2">ChiBcec8-13705</strain>
    </source>
</reference>